<dbReference type="SUPFAM" id="SSF53807">
    <property type="entry name" value="Helical backbone' metal receptor"/>
    <property type="match status" value="1"/>
</dbReference>
<dbReference type="SMART" id="SM00342">
    <property type="entry name" value="HTH_ARAC"/>
    <property type="match status" value="1"/>
</dbReference>
<dbReference type="PROSITE" id="PS00041">
    <property type="entry name" value="HTH_ARAC_FAMILY_1"/>
    <property type="match status" value="1"/>
</dbReference>
<protein>
    <submittedName>
        <fullName evidence="10">AraC family transcriptional regulator</fullName>
    </submittedName>
</protein>
<keyword evidence="7" id="KW-0804">Transcription</keyword>
<evidence type="ECO:0000256" key="6">
    <source>
        <dbReference type="ARBA" id="ARBA00023125"/>
    </source>
</evidence>
<dbReference type="PROSITE" id="PS01124">
    <property type="entry name" value="HTH_ARAC_FAMILY_2"/>
    <property type="match status" value="1"/>
</dbReference>
<evidence type="ECO:0000256" key="3">
    <source>
        <dbReference type="ARBA" id="ARBA00022448"/>
    </source>
</evidence>
<dbReference type="PANTHER" id="PTHR30532:SF26">
    <property type="entry name" value="IRON(3+)-HYDROXAMATE-BINDING PROTEIN FHUD"/>
    <property type="match status" value="1"/>
</dbReference>
<keyword evidence="4" id="KW-0732">Signal</keyword>
<dbReference type="GO" id="GO:0043565">
    <property type="term" value="F:sequence-specific DNA binding"/>
    <property type="evidence" value="ECO:0007669"/>
    <property type="project" value="InterPro"/>
</dbReference>
<dbReference type="GO" id="GO:0030288">
    <property type="term" value="C:outer membrane-bounded periplasmic space"/>
    <property type="evidence" value="ECO:0007669"/>
    <property type="project" value="TreeGrafter"/>
</dbReference>
<dbReference type="OrthoDB" id="2652069at2"/>
<dbReference type="GO" id="GO:0003700">
    <property type="term" value="F:DNA-binding transcription factor activity"/>
    <property type="evidence" value="ECO:0007669"/>
    <property type="project" value="InterPro"/>
</dbReference>
<accession>A0A2P7VK57</accession>
<sequence length="646" mass="73575">MRLEDFALYWNYATIKIIDIRKQYQHGGEKLASYRLPTSGFIYSTKGSAQIYLDGMNVDVKPFSVLHAGKGTRLDIHLTAEEFSYYLILYKAVVSFPWPWRNDRVIIREEASAFHRIYQLKPDNPLEMFDLVHQIYEEWQCTSQLQKFHVKALFQLFVYQILRQLHVQTGHTDKPDVVELVISHIHSHYQEPLTLDSLAQHFGYSAKNLSRLFKKQTGNSLIDFVIQVRIQKAKELLLHTEAPIQDIAEKIGYTDRLYFTRIFKKLTGTSPGHFRQRGAWEMDTENRPYRSRGLSIVMTGTRRYSNDDYENRYRYDGEEDSSMYSRKVPMVATLLFCFALVLSACTTSSTTTSTTGVGQAVQQTDTVENNNLTRKISTIKGEIEIPADPKRIIVDLYLGSFIALNVKPIGTPELNLKNPYFAEALAGVENIGEYENISLEKMLELQPDLIVTGNEAAYEQYKKIAPTVVVPFGELKNVHEEITFVGKLLGKEKEATAWLAEYDQRIASAREKVAKAVPADATFSIMQDWGKNTGVFGDNFGRGGQAVYSALGYKPPVGVAKEIMEQQSVEVSGEVLPTFAGDYIILTSEDRTLSDLQADPIWGTLDAVKNNRVYIWKKDKSWYFDPIATLSQTEELADWLVSTQKK</sequence>
<dbReference type="Gene3D" id="3.40.50.1980">
    <property type="entry name" value="Nitrogenase molybdenum iron protein domain"/>
    <property type="match status" value="2"/>
</dbReference>
<dbReference type="PRINTS" id="PR00032">
    <property type="entry name" value="HTHARAC"/>
</dbReference>
<gene>
    <name evidence="10" type="ORF">C7R93_02485</name>
</gene>
<dbReference type="Gene3D" id="1.10.10.60">
    <property type="entry name" value="Homeodomain-like"/>
    <property type="match status" value="2"/>
</dbReference>
<evidence type="ECO:0000259" key="8">
    <source>
        <dbReference type="PROSITE" id="PS01124"/>
    </source>
</evidence>
<comment type="caution">
    <text evidence="10">The sequence shown here is derived from an EMBL/GenBank/DDBJ whole genome shotgun (WGS) entry which is preliminary data.</text>
</comment>
<name>A0A2P7VK57_9BACL</name>
<reference evidence="10 11" key="1">
    <citation type="submission" date="2018-03" db="EMBL/GenBank/DDBJ databases">
        <title>Brevisbacillus phylogenomics.</title>
        <authorList>
            <person name="Dunlap C."/>
        </authorList>
    </citation>
    <scope>NUCLEOTIDE SEQUENCE [LARGE SCALE GENOMIC DNA]</scope>
    <source>
        <strain evidence="10 11">NRRL NRS-1210</strain>
    </source>
</reference>
<dbReference type="InterPro" id="IPR020449">
    <property type="entry name" value="Tscrpt_reg_AraC-type_HTH"/>
</dbReference>
<dbReference type="EMBL" id="PXZM01000003">
    <property type="protein sequence ID" value="PSJ99564.1"/>
    <property type="molecule type" value="Genomic_DNA"/>
</dbReference>
<dbReference type="Pfam" id="PF12833">
    <property type="entry name" value="HTH_18"/>
    <property type="match status" value="1"/>
</dbReference>
<evidence type="ECO:0000256" key="7">
    <source>
        <dbReference type="ARBA" id="ARBA00023163"/>
    </source>
</evidence>
<evidence type="ECO:0000256" key="1">
    <source>
        <dbReference type="ARBA" id="ARBA00004196"/>
    </source>
</evidence>
<keyword evidence="3" id="KW-0813">Transport</keyword>
<feature type="domain" description="HTH araC/xylS-type" evidence="8">
    <location>
        <begin position="179"/>
        <end position="277"/>
    </location>
</feature>
<dbReference type="AlphaFoldDB" id="A0A2P7VK57"/>
<dbReference type="InterPro" id="IPR009057">
    <property type="entry name" value="Homeodomain-like_sf"/>
</dbReference>
<dbReference type="InterPro" id="IPR002491">
    <property type="entry name" value="ABC_transptr_periplasmic_BD"/>
</dbReference>
<evidence type="ECO:0000256" key="2">
    <source>
        <dbReference type="ARBA" id="ARBA00008814"/>
    </source>
</evidence>
<dbReference type="PANTHER" id="PTHR30532">
    <property type="entry name" value="IRON III DICITRATE-BINDING PERIPLASMIC PROTEIN"/>
    <property type="match status" value="1"/>
</dbReference>
<dbReference type="InterPro" id="IPR018062">
    <property type="entry name" value="HTH_AraC-typ_CS"/>
</dbReference>
<feature type="domain" description="Fe/B12 periplasmic-binding" evidence="9">
    <location>
        <begin position="391"/>
        <end position="644"/>
    </location>
</feature>
<dbReference type="SUPFAM" id="SSF46689">
    <property type="entry name" value="Homeodomain-like"/>
    <property type="match status" value="2"/>
</dbReference>
<dbReference type="RefSeq" id="WP_106837314.1">
    <property type="nucleotide sequence ID" value="NZ_JBCNIW010000016.1"/>
</dbReference>
<comment type="subcellular location">
    <subcellularLocation>
        <location evidence="1">Cell envelope</location>
    </subcellularLocation>
</comment>
<dbReference type="InterPro" id="IPR051313">
    <property type="entry name" value="Bact_iron-sidero_bind"/>
</dbReference>
<proteinExistence type="inferred from homology"/>
<dbReference type="Proteomes" id="UP000240419">
    <property type="component" value="Unassembled WGS sequence"/>
</dbReference>
<evidence type="ECO:0000256" key="5">
    <source>
        <dbReference type="ARBA" id="ARBA00023015"/>
    </source>
</evidence>
<evidence type="ECO:0000256" key="4">
    <source>
        <dbReference type="ARBA" id="ARBA00022729"/>
    </source>
</evidence>
<dbReference type="Pfam" id="PF01497">
    <property type="entry name" value="Peripla_BP_2"/>
    <property type="match status" value="1"/>
</dbReference>
<evidence type="ECO:0000259" key="9">
    <source>
        <dbReference type="PROSITE" id="PS50983"/>
    </source>
</evidence>
<dbReference type="GO" id="GO:1901678">
    <property type="term" value="P:iron coordination entity transport"/>
    <property type="evidence" value="ECO:0007669"/>
    <property type="project" value="UniProtKB-ARBA"/>
</dbReference>
<evidence type="ECO:0000313" key="11">
    <source>
        <dbReference type="Proteomes" id="UP000240419"/>
    </source>
</evidence>
<dbReference type="PROSITE" id="PS50983">
    <property type="entry name" value="FE_B12_PBP"/>
    <property type="match status" value="1"/>
</dbReference>
<keyword evidence="6" id="KW-0238">DNA-binding</keyword>
<evidence type="ECO:0000313" key="10">
    <source>
        <dbReference type="EMBL" id="PSJ99564.1"/>
    </source>
</evidence>
<dbReference type="InterPro" id="IPR018060">
    <property type="entry name" value="HTH_AraC"/>
</dbReference>
<keyword evidence="11" id="KW-1185">Reference proteome</keyword>
<organism evidence="10 11">
    <name type="scientific">Brevibacillus fortis</name>
    <dbReference type="NCBI Taxonomy" id="2126352"/>
    <lineage>
        <taxon>Bacteria</taxon>
        <taxon>Bacillati</taxon>
        <taxon>Bacillota</taxon>
        <taxon>Bacilli</taxon>
        <taxon>Bacillales</taxon>
        <taxon>Paenibacillaceae</taxon>
        <taxon>Brevibacillus</taxon>
    </lineage>
</organism>
<comment type="similarity">
    <text evidence="2">Belongs to the bacterial solute-binding protein 8 family.</text>
</comment>
<keyword evidence="5" id="KW-0805">Transcription regulation</keyword>